<dbReference type="AlphaFoldDB" id="A0A1G7MF90"/>
<dbReference type="RefSeq" id="WP_089830731.1">
    <property type="nucleotide sequence ID" value="NZ_FNBN01000002.1"/>
</dbReference>
<dbReference type="CDD" id="cd08977">
    <property type="entry name" value="SusD"/>
    <property type="match status" value="1"/>
</dbReference>
<reference evidence="8 9" key="1">
    <citation type="submission" date="2016-10" db="EMBL/GenBank/DDBJ databases">
        <authorList>
            <person name="de Groot N.N."/>
        </authorList>
    </citation>
    <scope>NUCLEOTIDE SEQUENCE [LARGE SCALE GENOMIC DNA]</scope>
    <source>
        <strain evidence="8 9">DSM 527</strain>
    </source>
</reference>
<comment type="subcellular location">
    <subcellularLocation>
        <location evidence="1">Cell outer membrane</location>
    </subcellularLocation>
</comment>
<sequence>MNTIYKCSRNAIMAVLLFCLFPLHGCKKFVEVEPPPTNVNEGNVYAYGSTAAAAMIGIYTQMSNSFFLRDISLYAELSADNLVLFNNDKTDYVTYYQNALLATNDGTTKFWLQIYPYIFSVNSAIEGLNKSNGVTSTVKQHLLGEAHFLRAFYYFYLVNSYGDVPLALSTDYVVNNSLSRSPASLVVAQIIDDLKQAQNLLSDSYLQADAATAFPTGQEERIKPNRSAASALLARVYLYQKDWVNAELAASEVINKTALYSAIPLDQVFLKNSKETIWSIPGVRAGSPNTDIGDIFILRPGGPADVTDRTIYLSQKLVDLFQTGDQRKNVWVNSVTDNNNKPYPYAAKYKATGGDALSEYMIILRLGEQYLIRAEARLQLGRTQDAIADLNTLRARSIDPNEPDENKRLKLLATSLSKEAALTALNYERRVEMFCEWGDRWFDLKRSGQIDAVMSAAAPLKGGVAWQSYKAWYPVPSDEIRINTKLSQNTGYN</sequence>
<organism evidence="8 9">
    <name type="scientific">Chitinophaga filiformis</name>
    <name type="common">Myxococcus filiformis</name>
    <name type="synonym">Flexibacter filiformis</name>
    <dbReference type="NCBI Taxonomy" id="104663"/>
    <lineage>
        <taxon>Bacteria</taxon>
        <taxon>Pseudomonadati</taxon>
        <taxon>Bacteroidota</taxon>
        <taxon>Chitinophagia</taxon>
        <taxon>Chitinophagales</taxon>
        <taxon>Chitinophagaceae</taxon>
        <taxon>Chitinophaga</taxon>
    </lineage>
</organism>
<dbReference type="Pfam" id="PF14322">
    <property type="entry name" value="SusD-like_3"/>
    <property type="match status" value="1"/>
</dbReference>
<evidence type="ECO:0000313" key="9">
    <source>
        <dbReference type="Proteomes" id="UP000199045"/>
    </source>
</evidence>
<evidence type="ECO:0000313" key="8">
    <source>
        <dbReference type="EMBL" id="SDF60387.1"/>
    </source>
</evidence>
<dbReference type="OrthoDB" id="625727at2"/>
<dbReference type="EMBL" id="FNBN01000002">
    <property type="protein sequence ID" value="SDF60387.1"/>
    <property type="molecule type" value="Genomic_DNA"/>
</dbReference>
<accession>A0A1G7MF90</accession>
<feature type="domain" description="SusD-like N-terminal" evidence="7">
    <location>
        <begin position="93"/>
        <end position="238"/>
    </location>
</feature>
<comment type="similarity">
    <text evidence="2">Belongs to the SusD family.</text>
</comment>
<protein>
    <submittedName>
        <fullName evidence="8">SusD family protein</fullName>
    </submittedName>
</protein>
<dbReference type="Pfam" id="PF07980">
    <property type="entry name" value="SusD_RagB"/>
    <property type="match status" value="1"/>
</dbReference>
<dbReference type="STRING" id="104663.SAMN04488121_102402"/>
<name>A0A1G7MF90_CHIFI</name>
<evidence type="ECO:0000256" key="5">
    <source>
        <dbReference type="ARBA" id="ARBA00023237"/>
    </source>
</evidence>
<evidence type="ECO:0000256" key="1">
    <source>
        <dbReference type="ARBA" id="ARBA00004442"/>
    </source>
</evidence>
<dbReference type="SUPFAM" id="SSF48452">
    <property type="entry name" value="TPR-like"/>
    <property type="match status" value="1"/>
</dbReference>
<keyword evidence="5" id="KW-0998">Cell outer membrane</keyword>
<dbReference type="Gene3D" id="1.25.40.390">
    <property type="match status" value="1"/>
</dbReference>
<evidence type="ECO:0000256" key="2">
    <source>
        <dbReference type="ARBA" id="ARBA00006275"/>
    </source>
</evidence>
<feature type="domain" description="RagB/SusD" evidence="6">
    <location>
        <begin position="352"/>
        <end position="492"/>
    </location>
</feature>
<dbReference type="GO" id="GO:0009279">
    <property type="term" value="C:cell outer membrane"/>
    <property type="evidence" value="ECO:0007669"/>
    <property type="project" value="UniProtKB-SubCell"/>
</dbReference>
<dbReference type="InterPro" id="IPR011990">
    <property type="entry name" value="TPR-like_helical_dom_sf"/>
</dbReference>
<proteinExistence type="inferred from homology"/>
<evidence type="ECO:0000259" key="6">
    <source>
        <dbReference type="Pfam" id="PF07980"/>
    </source>
</evidence>
<dbReference type="Proteomes" id="UP000199045">
    <property type="component" value="Unassembled WGS sequence"/>
</dbReference>
<evidence type="ECO:0000259" key="7">
    <source>
        <dbReference type="Pfam" id="PF14322"/>
    </source>
</evidence>
<dbReference type="InterPro" id="IPR033985">
    <property type="entry name" value="SusD-like_N"/>
</dbReference>
<evidence type="ECO:0000256" key="3">
    <source>
        <dbReference type="ARBA" id="ARBA00022729"/>
    </source>
</evidence>
<evidence type="ECO:0000256" key="4">
    <source>
        <dbReference type="ARBA" id="ARBA00023136"/>
    </source>
</evidence>
<keyword evidence="3" id="KW-0732">Signal</keyword>
<dbReference type="InterPro" id="IPR012944">
    <property type="entry name" value="SusD_RagB_dom"/>
</dbReference>
<gene>
    <name evidence="8" type="ORF">SAMN04488121_102402</name>
</gene>
<keyword evidence="4" id="KW-0472">Membrane</keyword>